<reference evidence="2" key="1">
    <citation type="journal article" date="2019" name="Int. J. Syst. Evol. Microbiol.">
        <title>The Global Catalogue of Microorganisms (GCM) 10K type strain sequencing project: providing services to taxonomists for standard genome sequencing and annotation.</title>
        <authorList>
            <consortium name="The Broad Institute Genomics Platform"/>
            <consortium name="The Broad Institute Genome Sequencing Center for Infectious Disease"/>
            <person name="Wu L."/>
            <person name="Ma J."/>
        </authorList>
    </citation>
    <scope>NUCLEOTIDE SEQUENCE [LARGE SCALE GENOMIC DNA]</scope>
    <source>
        <strain evidence="2">TISTR 2241</strain>
    </source>
</reference>
<gene>
    <name evidence="1" type="ORF">ACFSTF_14470</name>
</gene>
<dbReference type="Pfam" id="PF13419">
    <property type="entry name" value="HAD_2"/>
    <property type="match status" value="1"/>
</dbReference>
<dbReference type="InterPro" id="IPR036412">
    <property type="entry name" value="HAD-like_sf"/>
</dbReference>
<protein>
    <submittedName>
        <fullName evidence="1">HAD family hydrolase</fullName>
    </submittedName>
</protein>
<organism evidence="1 2">
    <name type="scientific">Terrilactibacillus laevilacticus</name>
    <dbReference type="NCBI Taxonomy" id="1380157"/>
    <lineage>
        <taxon>Bacteria</taxon>
        <taxon>Bacillati</taxon>
        <taxon>Bacillota</taxon>
        <taxon>Bacilli</taxon>
        <taxon>Bacillales</taxon>
        <taxon>Bacillaceae</taxon>
        <taxon>Terrilactibacillus</taxon>
    </lineage>
</organism>
<dbReference type="SFLD" id="SFLDG01135">
    <property type="entry name" value="C1.5.6:_HAD__Beta-PGM__Phospha"/>
    <property type="match status" value="1"/>
</dbReference>
<accession>A0ABW5PU96</accession>
<evidence type="ECO:0000313" key="2">
    <source>
        <dbReference type="Proteomes" id="UP001597458"/>
    </source>
</evidence>
<dbReference type="SUPFAM" id="SSF56784">
    <property type="entry name" value="HAD-like"/>
    <property type="match status" value="1"/>
</dbReference>
<dbReference type="Gene3D" id="3.40.50.1000">
    <property type="entry name" value="HAD superfamily/HAD-like"/>
    <property type="match status" value="1"/>
</dbReference>
<keyword evidence="2" id="KW-1185">Reference proteome</keyword>
<dbReference type="CDD" id="cd16423">
    <property type="entry name" value="HAD_BPGM-like"/>
    <property type="match status" value="1"/>
</dbReference>
<dbReference type="GO" id="GO:0016787">
    <property type="term" value="F:hydrolase activity"/>
    <property type="evidence" value="ECO:0007669"/>
    <property type="project" value="UniProtKB-KW"/>
</dbReference>
<name>A0ABW5PU96_9BACI</name>
<dbReference type="PANTHER" id="PTHR18901:SF38">
    <property type="entry name" value="PSEUDOURIDINE-5'-PHOSPHATASE"/>
    <property type="match status" value="1"/>
</dbReference>
<dbReference type="SFLD" id="SFLDG01129">
    <property type="entry name" value="C1.5:_HAD__Beta-PGM__Phosphata"/>
    <property type="match status" value="1"/>
</dbReference>
<dbReference type="InterPro" id="IPR023198">
    <property type="entry name" value="PGP-like_dom2"/>
</dbReference>
<evidence type="ECO:0000313" key="1">
    <source>
        <dbReference type="EMBL" id="MFD2618504.1"/>
    </source>
</evidence>
<dbReference type="NCBIfam" id="TIGR01509">
    <property type="entry name" value="HAD-SF-IA-v3"/>
    <property type="match status" value="1"/>
</dbReference>
<dbReference type="InterPro" id="IPR006439">
    <property type="entry name" value="HAD-SF_hydro_IA"/>
</dbReference>
<proteinExistence type="predicted"/>
<dbReference type="SFLD" id="SFLDS00003">
    <property type="entry name" value="Haloacid_Dehalogenase"/>
    <property type="match status" value="1"/>
</dbReference>
<dbReference type="PANTHER" id="PTHR18901">
    <property type="entry name" value="2-DEOXYGLUCOSE-6-PHOSPHATE PHOSPHATASE 2"/>
    <property type="match status" value="1"/>
</dbReference>
<dbReference type="EMBL" id="JBHUMR010000017">
    <property type="protein sequence ID" value="MFD2618504.1"/>
    <property type="molecule type" value="Genomic_DNA"/>
</dbReference>
<keyword evidence="1" id="KW-0378">Hydrolase</keyword>
<dbReference type="Proteomes" id="UP001597458">
    <property type="component" value="Unassembled WGS sequence"/>
</dbReference>
<dbReference type="Gene3D" id="1.10.150.240">
    <property type="entry name" value="Putative phosphatase, domain 2"/>
    <property type="match status" value="1"/>
</dbReference>
<dbReference type="InterPro" id="IPR041492">
    <property type="entry name" value="HAD_2"/>
</dbReference>
<dbReference type="RefSeq" id="WP_141191559.1">
    <property type="nucleotide sequence ID" value="NZ_JBHUMR010000017.1"/>
</dbReference>
<dbReference type="PRINTS" id="PR00413">
    <property type="entry name" value="HADHALOGNASE"/>
</dbReference>
<sequence>MIKAVVFDFDGVIMDSETVMYKTMQEMYQKYGIDLPLEVWWKAVGTHGGFDPIAYLEEQTGKKIDSDSFYKERDERFISRAQKETPLPGVEALIKTIDSLGLKIGLATSSEPGWAEGHLKRLGLREYFSCIRTAGDVEKVKPDPALYLQAVKCLGVEPHEALAIEDSYNGSLGAKNAGLYCVVVPNFVTKNMTFDHVDHRLDTLENVQIENIIQLFEDKVSK</sequence>
<dbReference type="InterPro" id="IPR023214">
    <property type="entry name" value="HAD_sf"/>
</dbReference>
<comment type="caution">
    <text evidence="1">The sequence shown here is derived from an EMBL/GenBank/DDBJ whole genome shotgun (WGS) entry which is preliminary data.</text>
</comment>